<keyword evidence="2" id="KW-1185">Reference proteome</keyword>
<accession>M5WCJ6</accession>
<organism evidence="1 2">
    <name type="scientific">Prunus persica</name>
    <name type="common">Peach</name>
    <name type="synonym">Amygdalus persica</name>
    <dbReference type="NCBI Taxonomy" id="3760"/>
    <lineage>
        <taxon>Eukaryota</taxon>
        <taxon>Viridiplantae</taxon>
        <taxon>Streptophyta</taxon>
        <taxon>Embryophyta</taxon>
        <taxon>Tracheophyta</taxon>
        <taxon>Spermatophyta</taxon>
        <taxon>Magnoliopsida</taxon>
        <taxon>eudicotyledons</taxon>
        <taxon>Gunneridae</taxon>
        <taxon>Pentapetalae</taxon>
        <taxon>rosids</taxon>
        <taxon>fabids</taxon>
        <taxon>Rosales</taxon>
        <taxon>Rosaceae</taxon>
        <taxon>Amygdaloideae</taxon>
        <taxon>Amygdaleae</taxon>
        <taxon>Prunus</taxon>
    </lineage>
</organism>
<dbReference type="EMBL" id="CM007655">
    <property type="protein sequence ID" value="ONI06732.1"/>
    <property type="molecule type" value="Genomic_DNA"/>
</dbReference>
<dbReference type="Gramene" id="ONI06732">
    <property type="protein sequence ID" value="ONI06732"/>
    <property type="gene ID" value="PRUPE_5G077300"/>
</dbReference>
<dbReference type="AlphaFoldDB" id="M5WCJ6"/>
<proteinExistence type="predicted"/>
<dbReference type="Proteomes" id="UP000006882">
    <property type="component" value="Chromosome G5"/>
</dbReference>
<name>M5WCJ6_PRUPE</name>
<sequence length="71" mass="8179">MLALLLGFLFKTKWANAPWNGIIVKKKQEFCLDPTQEWSVDTQNCFGHPRKLSNFPELVMLKSAQKPVCQN</sequence>
<gene>
    <name evidence="1" type="ORF">PRUPE_5G077300</name>
</gene>
<dbReference type="HOGENOM" id="CLU_2744801_0_0_1"/>
<evidence type="ECO:0000313" key="1">
    <source>
        <dbReference type="EMBL" id="ONI06732.1"/>
    </source>
</evidence>
<protein>
    <submittedName>
        <fullName evidence="1">Uncharacterized protein</fullName>
    </submittedName>
</protein>
<reference evidence="1 2" key="1">
    <citation type="journal article" date="2013" name="Nat. Genet.">
        <title>The high-quality draft genome of peach (Prunus persica) identifies unique patterns of genetic diversity, domestication and genome evolution.</title>
        <authorList>
            <consortium name="International Peach Genome Initiative"/>
            <person name="Verde I."/>
            <person name="Abbott A.G."/>
            <person name="Scalabrin S."/>
            <person name="Jung S."/>
            <person name="Shu S."/>
            <person name="Marroni F."/>
            <person name="Zhebentyayeva T."/>
            <person name="Dettori M.T."/>
            <person name="Grimwood J."/>
            <person name="Cattonaro F."/>
            <person name="Zuccolo A."/>
            <person name="Rossini L."/>
            <person name="Jenkins J."/>
            <person name="Vendramin E."/>
            <person name="Meisel L.A."/>
            <person name="Decroocq V."/>
            <person name="Sosinski B."/>
            <person name="Prochnik S."/>
            <person name="Mitros T."/>
            <person name="Policriti A."/>
            <person name="Cipriani G."/>
            <person name="Dondini L."/>
            <person name="Ficklin S."/>
            <person name="Goodstein D.M."/>
            <person name="Xuan P."/>
            <person name="Del Fabbro C."/>
            <person name="Aramini V."/>
            <person name="Copetti D."/>
            <person name="Gonzalez S."/>
            <person name="Horner D.S."/>
            <person name="Falchi R."/>
            <person name="Lucas S."/>
            <person name="Mica E."/>
            <person name="Maldonado J."/>
            <person name="Lazzari B."/>
            <person name="Bielenberg D."/>
            <person name="Pirona R."/>
            <person name="Miculan M."/>
            <person name="Barakat A."/>
            <person name="Testolin R."/>
            <person name="Stella A."/>
            <person name="Tartarini S."/>
            <person name="Tonutti P."/>
            <person name="Arus P."/>
            <person name="Orellana A."/>
            <person name="Wells C."/>
            <person name="Main D."/>
            <person name="Vizzotto G."/>
            <person name="Silva H."/>
            <person name="Salamini F."/>
            <person name="Schmutz J."/>
            <person name="Morgante M."/>
            <person name="Rokhsar D.S."/>
        </authorList>
    </citation>
    <scope>NUCLEOTIDE SEQUENCE [LARGE SCALE GENOMIC DNA]</scope>
    <source>
        <strain evidence="2">cv. Nemared</strain>
    </source>
</reference>
<evidence type="ECO:0000313" key="2">
    <source>
        <dbReference type="Proteomes" id="UP000006882"/>
    </source>
</evidence>